<dbReference type="GO" id="GO:0005886">
    <property type="term" value="C:plasma membrane"/>
    <property type="evidence" value="ECO:0007669"/>
    <property type="project" value="UniProtKB-SubCell"/>
</dbReference>
<dbReference type="Pfam" id="PF09335">
    <property type="entry name" value="VTT_dom"/>
    <property type="match status" value="1"/>
</dbReference>
<dbReference type="HOGENOM" id="CLU_044208_6_2_6"/>
<feature type="transmembrane region" description="Helical" evidence="7">
    <location>
        <begin position="155"/>
        <end position="176"/>
    </location>
</feature>
<dbReference type="InterPro" id="IPR032816">
    <property type="entry name" value="VTT_dom"/>
</dbReference>
<evidence type="ECO:0000256" key="7">
    <source>
        <dbReference type="RuleBase" id="RU367016"/>
    </source>
</evidence>
<feature type="transmembrane region" description="Helical" evidence="7">
    <location>
        <begin position="123"/>
        <end position="143"/>
    </location>
</feature>
<name>A0A076LEF1_9GAMM</name>
<organism evidence="9 10">
    <name type="scientific">Edwardsiella anguillarum ET080813</name>
    <dbReference type="NCBI Taxonomy" id="667120"/>
    <lineage>
        <taxon>Bacteria</taxon>
        <taxon>Pseudomonadati</taxon>
        <taxon>Pseudomonadota</taxon>
        <taxon>Gammaproteobacteria</taxon>
        <taxon>Enterobacterales</taxon>
        <taxon>Hafniaceae</taxon>
        <taxon>Edwardsiella</taxon>
    </lineage>
</organism>
<evidence type="ECO:0000256" key="5">
    <source>
        <dbReference type="ARBA" id="ARBA00022989"/>
    </source>
</evidence>
<dbReference type="RefSeq" id="WP_034165498.1">
    <property type="nucleotide sequence ID" value="NZ_CP006664.1"/>
</dbReference>
<evidence type="ECO:0000256" key="4">
    <source>
        <dbReference type="ARBA" id="ARBA00022692"/>
    </source>
</evidence>
<sequence length="220" mass="24607">MEVIKEILHALWAQDFAVLSDPHIVWVIYAILFTTLVLENGLLPAAFLPGDSLLLLSGALIARSVLPFFPTLCLLVVASSLGCWLSYLQGRWLGDTRLVQGWLLRLPPQYHQRAYNLFHRHGLMALLIGRFLAFVRTILPVLAGLSGLHNARFQLFNWISALLWVGVVMGLGLAISNIPFVKQHQDQVMSILLILPVVLLVSGLLGTLMLLLRRRRQPHG</sequence>
<gene>
    <name evidence="9" type="primary">yghB</name>
    <name evidence="9" type="ORF">ETEE_0070</name>
</gene>
<dbReference type="GeneID" id="33937907"/>
<evidence type="ECO:0000256" key="2">
    <source>
        <dbReference type="ARBA" id="ARBA00010792"/>
    </source>
</evidence>
<evidence type="ECO:0000256" key="3">
    <source>
        <dbReference type="ARBA" id="ARBA00022475"/>
    </source>
</evidence>
<comment type="similarity">
    <text evidence="2 7">Belongs to the DedA family.</text>
</comment>
<dbReference type="PANTHER" id="PTHR30353:SF11">
    <property type="entry name" value="INNER MEMBRANE PROTEIN YQJA"/>
    <property type="match status" value="1"/>
</dbReference>
<proteinExistence type="inferred from homology"/>
<dbReference type="KEGG" id="ete:ETEE_0070"/>
<accession>A0A076LEF1</accession>
<dbReference type="Proteomes" id="UP000028681">
    <property type="component" value="Chromosome"/>
</dbReference>
<feature type="transmembrane region" description="Helical" evidence="7">
    <location>
        <begin position="60"/>
        <end position="87"/>
    </location>
</feature>
<dbReference type="AlphaFoldDB" id="A0A076LEF1"/>
<keyword evidence="4 7" id="KW-0812">Transmembrane</keyword>
<evidence type="ECO:0000256" key="6">
    <source>
        <dbReference type="ARBA" id="ARBA00023136"/>
    </source>
</evidence>
<feature type="transmembrane region" description="Helical" evidence="7">
    <location>
        <begin position="188"/>
        <end position="212"/>
    </location>
</feature>
<protein>
    <submittedName>
        <fullName evidence="9">Inner membrane protein YghB</fullName>
    </submittedName>
</protein>
<keyword evidence="3 7" id="KW-1003">Cell membrane</keyword>
<evidence type="ECO:0000256" key="1">
    <source>
        <dbReference type="ARBA" id="ARBA00004651"/>
    </source>
</evidence>
<reference evidence="9 10" key="1">
    <citation type="journal article" date="2012" name="PLoS ONE">
        <title>Edwardsiella comparative phylogenomics reveal the new intra/inter-species taxonomic relationships, virulence evolution and niche adaptation mechanisms.</title>
        <authorList>
            <person name="Yang M."/>
            <person name="Lv Y."/>
            <person name="Xiao J."/>
            <person name="Wu H."/>
            <person name="Zheng H."/>
            <person name="Liu Q."/>
            <person name="Zhang Y."/>
            <person name="Wang Q."/>
        </authorList>
    </citation>
    <scope>NUCLEOTIDE SEQUENCE [LARGE SCALE GENOMIC DNA]</scope>
    <source>
        <strain evidence="10">080813</strain>
    </source>
</reference>
<dbReference type="PANTHER" id="PTHR30353">
    <property type="entry name" value="INNER MEMBRANE PROTEIN DEDA-RELATED"/>
    <property type="match status" value="1"/>
</dbReference>
<comment type="subcellular location">
    <subcellularLocation>
        <location evidence="1 7">Cell membrane</location>
        <topology evidence="1 7">Multi-pass membrane protein</topology>
    </subcellularLocation>
</comment>
<keyword evidence="5 7" id="KW-1133">Transmembrane helix</keyword>
<dbReference type="InterPro" id="IPR032818">
    <property type="entry name" value="DedA-like"/>
</dbReference>
<evidence type="ECO:0000259" key="8">
    <source>
        <dbReference type="Pfam" id="PF09335"/>
    </source>
</evidence>
<dbReference type="EMBL" id="CP006664">
    <property type="protein sequence ID" value="AIJ06556.1"/>
    <property type="molecule type" value="Genomic_DNA"/>
</dbReference>
<feature type="transmembrane region" description="Helical" evidence="7">
    <location>
        <begin position="24"/>
        <end position="48"/>
    </location>
</feature>
<feature type="domain" description="VTT" evidence="8">
    <location>
        <begin position="48"/>
        <end position="172"/>
    </location>
</feature>
<evidence type="ECO:0000313" key="9">
    <source>
        <dbReference type="EMBL" id="AIJ06556.1"/>
    </source>
</evidence>
<keyword evidence="6 7" id="KW-0472">Membrane</keyword>
<evidence type="ECO:0000313" key="10">
    <source>
        <dbReference type="Proteomes" id="UP000028681"/>
    </source>
</evidence>